<dbReference type="Gene3D" id="3.40.50.300">
    <property type="entry name" value="P-loop containing nucleotide triphosphate hydrolases"/>
    <property type="match status" value="1"/>
</dbReference>
<dbReference type="Gene3D" id="3.40.50.12370">
    <property type="match status" value="1"/>
</dbReference>
<dbReference type="InterPro" id="IPR027417">
    <property type="entry name" value="P-loop_NTPase"/>
</dbReference>
<dbReference type="SMART" id="SM00387">
    <property type="entry name" value="HATPase_c"/>
    <property type="match status" value="1"/>
</dbReference>
<dbReference type="Pfam" id="PF00512">
    <property type="entry name" value="HisKA"/>
    <property type="match status" value="1"/>
</dbReference>
<evidence type="ECO:0000256" key="9">
    <source>
        <dbReference type="ARBA" id="ARBA00022840"/>
    </source>
</evidence>
<keyword evidence="14" id="KW-1185">Reference proteome</keyword>
<dbReference type="PRINTS" id="PR00344">
    <property type="entry name" value="BCTRLSENSOR"/>
</dbReference>
<evidence type="ECO:0000256" key="8">
    <source>
        <dbReference type="ARBA" id="ARBA00022777"/>
    </source>
</evidence>
<dbReference type="InterPro" id="IPR003594">
    <property type="entry name" value="HATPase_dom"/>
</dbReference>
<dbReference type="AlphaFoldDB" id="A0A1S1NX25"/>
<dbReference type="InterPro" id="IPR003852">
    <property type="entry name" value="Sig_transdc_His_kinase_KdpD_N"/>
</dbReference>
<proteinExistence type="predicted"/>
<name>A0A1S1NX25_9GAMM</name>
<evidence type="ECO:0000256" key="12">
    <source>
        <dbReference type="ARBA" id="ARBA00023136"/>
    </source>
</evidence>
<organism evidence="13 14">
    <name type="scientific">Kushneria phosphatilytica</name>
    <dbReference type="NCBI Taxonomy" id="657387"/>
    <lineage>
        <taxon>Bacteria</taxon>
        <taxon>Pseudomonadati</taxon>
        <taxon>Pseudomonadota</taxon>
        <taxon>Gammaproteobacteria</taxon>
        <taxon>Oceanospirillales</taxon>
        <taxon>Halomonadaceae</taxon>
        <taxon>Kushneria</taxon>
    </lineage>
</organism>
<keyword evidence="6" id="KW-0812">Transmembrane</keyword>
<keyword evidence="7" id="KW-0547">Nucleotide-binding</keyword>
<evidence type="ECO:0000313" key="13">
    <source>
        <dbReference type="EMBL" id="QEL10653.1"/>
    </source>
</evidence>
<dbReference type="InterPro" id="IPR036890">
    <property type="entry name" value="HATPase_C_sf"/>
</dbReference>
<dbReference type="EMBL" id="CP043420">
    <property type="protein sequence ID" value="QEL10653.1"/>
    <property type="molecule type" value="Genomic_DNA"/>
</dbReference>
<evidence type="ECO:0000256" key="2">
    <source>
        <dbReference type="ARBA" id="ARBA00004141"/>
    </source>
</evidence>
<evidence type="ECO:0000256" key="7">
    <source>
        <dbReference type="ARBA" id="ARBA00022741"/>
    </source>
</evidence>
<dbReference type="InterPro" id="IPR038318">
    <property type="entry name" value="KdpD_sf"/>
</dbReference>
<keyword evidence="12" id="KW-0472">Membrane</keyword>
<dbReference type="STRING" id="657387.BH688_01835"/>
<dbReference type="InterPro" id="IPR004358">
    <property type="entry name" value="Sig_transdc_His_kin-like_C"/>
</dbReference>
<dbReference type="CDD" id="cd00075">
    <property type="entry name" value="HATPase"/>
    <property type="match status" value="1"/>
</dbReference>
<dbReference type="Pfam" id="PF13493">
    <property type="entry name" value="DUF4118"/>
    <property type="match status" value="1"/>
</dbReference>
<dbReference type="Gene3D" id="1.20.120.620">
    <property type="entry name" value="Backbone structure of the membrane domain of e. Coli histidine kinase receptor kdpd"/>
    <property type="match status" value="1"/>
</dbReference>
<dbReference type="InterPro" id="IPR029016">
    <property type="entry name" value="GAF-like_dom_sf"/>
</dbReference>
<keyword evidence="4" id="KW-0597">Phosphoprotein</keyword>
<sequence length="901" mass="100335">MNGSETREALRPDPDALLRTTRREARGCLRLFLGAAPGVGKTFAMLRTARDRIAEGEEIVIGVIESHGREDTENLCEGIERIPLAECEHQGRRFQEFDLDAVLKRAPTIVLVDELAHRNIPGGRHPRRYQDIEELLEAGIDVWTTLNVQHIESLNDAVARITGIRMRETVPDSLITRARDITLIDLTPDELIQRLRQGKIYVPEQARAALDGFFSVANLTALRELAMQTMAERVDSDVRDSMGALGAQGPWPVRPRVLIALSGRPEDASLIRAAHRLAERRSASWQAIHIDTGDASRTLRLDIERSSQLVERLGGDMVVVPGQDRVAELLAYARRHNITTLIIGRRTEPPWHFWHRSMGKQLLRQARDFDLVIVAGTERREPFHWLPSRRITLNLRDWLPPLLILPGTLGLALLIDRSMELANLSLVFLTGVLITATYSGTRAAMLSAVLSFLAYNFFFTEPRYTLAMVNRDQLLTVFFFFVVATIGGQLAGRARRQLIALRASRDQTRQLLQFSRALSISADHASARATGVTTLANWLQTQTVFLEYVQGEDELQITDAHPGEARLEKPARQAATWSWHHRRPSGHGSQTLASQHWRFIPLVEKDEVLGVIGLALGARDVPLEHDQEILIDTLLNQLSMALARTRLVHDLGAARLAEENERLRSALLSSVSHDLRTPLASIIGAASSLRDLDDQLSQHDKRELLDGVLGESERLNRYIQNLLDMTRLGHGTLKIERDWVALADLINAALKRLATALDHISIERDWPAELPLLYVHPALIEQALVNVIENAIRFSPPDGRIRISAERQQDDLIVRISDEGPGIPEALREQVFDMFFTGGEGDRGKHGSGLGLAICRGMIGAHGGSIHAESNSPGQGTSIVIRLPLLDSADTDPDSEAVNDP</sequence>
<comment type="catalytic activity">
    <reaction evidence="1">
        <text>ATP + protein L-histidine = ADP + protein N-phospho-L-histidine.</text>
        <dbReference type="EC" id="2.7.13.3"/>
    </reaction>
</comment>
<dbReference type="Proteomes" id="UP000322553">
    <property type="component" value="Chromosome"/>
</dbReference>
<gene>
    <name evidence="13" type="ORF">FY550_05600</name>
</gene>
<dbReference type="InterPro" id="IPR003661">
    <property type="entry name" value="HisK_dim/P_dom"/>
</dbReference>
<evidence type="ECO:0000256" key="11">
    <source>
        <dbReference type="ARBA" id="ARBA00023012"/>
    </source>
</evidence>
<dbReference type="Gene3D" id="3.30.565.10">
    <property type="entry name" value="Histidine kinase-like ATPase, C-terminal domain"/>
    <property type="match status" value="1"/>
</dbReference>
<evidence type="ECO:0000256" key="1">
    <source>
        <dbReference type="ARBA" id="ARBA00000085"/>
    </source>
</evidence>
<dbReference type="InterPro" id="IPR036097">
    <property type="entry name" value="HisK_dim/P_sf"/>
</dbReference>
<accession>A0A1S1NX25</accession>
<evidence type="ECO:0000256" key="10">
    <source>
        <dbReference type="ARBA" id="ARBA00022989"/>
    </source>
</evidence>
<dbReference type="PROSITE" id="PS50109">
    <property type="entry name" value="HIS_KIN"/>
    <property type="match status" value="1"/>
</dbReference>
<dbReference type="EC" id="2.7.13.3" evidence="3"/>
<dbReference type="PANTHER" id="PTHR45569">
    <property type="entry name" value="SENSOR PROTEIN KDPD"/>
    <property type="match status" value="1"/>
</dbReference>
<dbReference type="Gene3D" id="3.30.450.40">
    <property type="match status" value="1"/>
</dbReference>
<dbReference type="GO" id="GO:0005524">
    <property type="term" value="F:ATP binding"/>
    <property type="evidence" value="ECO:0007669"/>
    <property type="project" value="UniProtKB-KW"/>
</dbReference>
<evidence type="ECO:0000256" key="3">
    <source>
        <dbReference type="ARBA" id="ARBA00012438"/>
    </source>
</evidence>
<keyword evidence="5" id="KW-0808">Transferase</keyword>
<comment type="subcellular location">
    <subcellularLocation>
        <location evidence="2">Membrane</location>
        <topology evidence="2">Multi-pass membrane protein</topology>
    </subcellularLocation>
</comment>
<dbReference type="PANTHER" id="PTHR45569:SF1">
    <property type="entry name" value="SENSOR PROTEIN KDPD"/>
    <property type="match status" value="1"/>
</dbReference>
<dbReference type="KEGG" id="kuy:FY550_05600"/>
<dbReference type="SUPFAM" id="SSF55781">
    <property type="entry name" value="GAF domain-like"/>
    <property type="match status" value="1"/>
</dbReference>
<dbReference type="SUPFAM" id="SSF52402">
    <property type="entry name" value="Adenine nucleotide alpha hydrolases-like"/>
    <property type="match status" value="1"/>
</dbReference>
<evidence type="ECO:0000256" key="6">
    <source>
        <dbReference type="ARBA" id="ARBA00022692"/>
    </source>
</evidence>
<evidence type="ECO:0000256" key="5">
    <source>
        <dbReference type="ARBA" id="ARBA00022679"/>
    </source>
</evidence>
<dbReference type="Gene3D" id="1.10.287.130">
    <property type="match status" value="1"/>
</dbReference>
<evidence type="ECO:0000256" key="4">
    <source>
        <dbReference type="ARBA" id="ARBA00022553"/>
    </source>
</evidence>
<keyword evidence="11" id="KW-0902">Two-component regulatory system</keyword>
<evidence type="ECO:0000313" key="14">
    <source>
        <dbReference type="Proteomes" id="UP000322553"/>
    </source>
</evidence>
<dbReference type="InterPro" id="IPR005467">
    <property type="entry name" value="His_kinase_dom"/>
</dbReference>
<dbReference type="SUPFAM" id="SSF55874">
    <property type="entry name" value="ATPase domain of HSP90 chaperone/DNA topoisomerase II/histidine kinase"/>
    <property type="match status" value="1"/>
</dbReference>
<dbReference type="RefSeq" id="WP_070976478.1">
    <property type="nucleotide sequence ID" value="NZ_CP043420.1"/>
</dbReference>
<dbReference type="OrthoDB" id="9806130at2"/>
<dbReference type="Pfam" id="PF02702">
    <property type="entry name" value="KdpD"/>
    <property type="match status" value="1"/>
</dbReference>
<keyword evidence="8 13" id="KW-0418">Kinase</keyword>
<dbReference type="CDD" id="cd00082">
    <property type="entry name" value="HisKA"/>
    <property type="match status" value="1"/>
</dbReference>
<dbReference type="FunFam" id="3.40.50.300:FF:000483">
    <property type="entry name" value="Sensor histidine kinase KdpD"/>
    <property type="match status" value="1"/>
</dbReference>
<dbReference type="SUPFAM" id="SSF47384">
    <property type="entry name" value="Homodimeric domain of signal transducing histidine kinase"/>
    <property type="match status" value="1"/>
</dbReference>
<dbReference type="SMART" id="SM00388">
    <property type="entry name" value="HisKA"/>
    <property type="match status" value="1"/>
</dbReference>
<keyword evidence="10" id="KW-1133">Transmembrane helix</keyword>
<reference evidence="13 14" key="1">
    <citation type="submission" date="2019-08" db="EMBL/GenBank/DDBJ databases">
        <title>Complete genome sequence of Kushneria sp. YCWA18, a halophilic phosphate-solubilizing bacterium isolated from Daqiao saltern in China.</title>
        <authorList>
            <person name="Du G.-X."/>
            <person name="Qu L.-Y."/>
        </authorList>
    </citation>
    <scope>NUCLEOTIDE SEQUENCE [LARGE SCALE GENOMIC DNA]</scope>
    <source>
        <strain evidence="13 14">YCWA18</strain>
    </source>
</reference>
<keyword evidence="9" id="KW-0067">ATP-binding</keyword>
<protein>
    <recommendedName>
        <fullName evidence="3">histidine kinase</fullName>
        <ecNumber evidence="3">2.7.13.3</ecNumber>
    </recommendedName>
</protein>
<dbReference type="GO" id="GO:0005737">
    <property type="term" value="C:cytoplasm"/>
    <property type="evidence" value="ECO:0007669"/>
    <property type="project" value="UniProtKB-ARBA"/>
</dbReference>
<dbReference type="Pfam" id="PF02518">
    <property type="entry name" value="HATPase_c"/>
    <property type="match status" value="1"/>
</dbReference>
<dbReference type="InterPro" id="IPR025201">
    <property type="entry name" value="KdpD_TM"/>
</dbReference>
<dbReference type="GO" id="GO:0005886">
    <property type="term" value="C:plasma membrane"/>
    <property type="evidence" value="ECO:0007669"/>
    <property type="project" value="TreeGrafter"/>
</dbReference>
<dbReference type="GO" id="GO:0000155">
    <property type="term" value="F:phosphorelay sensor kinase activity"/>
    <property type="evidence" value="ECO:0007669"/>
    <property type="project" value="InterPro"/>
</dbReference>
<dbReference type="InterPro" id="IPR052023">
    <property type="entry name" value="Histidine_kinase_KdpD"/>
</dbReference>